<accession>A0A351U6M4</accession>
<evidence type="ECO:0000313" key="2">
    <source>
        <dbReference type="Proteomes" id="UP000777265"/>
    </source>
</evidence>
<evidence type="ECO:0000313" key="1">
    <source>
        <dbReference type="EMBL" id="NLW36138.1"/>
    </source>
</evidence>
<comment type="caution">
    <text evidence="1">The sequence shown here is derived from an EMBL/GenBank/DDBJ whole genome shotgun (WGS) entry which is preliminary data.</text>
</comment>
<gene>
    <name evidence="1" type="ORF">GXY80_11780</name>
</gene>
<reference evidence="1" key="2">
    <citation type="submission" date="2020-01" db="EMBL/GenBank/DDBJ databases">
        <authorList>
            <person name="Campanaro S."/>
        </authorList>
    </citation>
    <scope>NUCLEOTIDE SEQUENCE</scope>
    <source>
        <strain evidence="1">AS06rmzACSIP_7</strain>
    </source>
</reference>
<dbReference type="Pfam" id="PF13238">
    <property type="entry name" value="AAA_18"/>
    <property type="match status" value="1"/>
</dbReference>
<protein>
    <submittedName>
        <fullName evidence="1">AAA family ATPase</fullName>
    </submittedName>
</protein>
<sequence length="188" mass="21231">MVIFFGGYIGSGKTSLAKAISERLGILCCEVDLIKKAAIEEDPRLAYNVKQNIPFPHEARIRMFTRVVKGFADLSKTHTCLIVDETLHNKVTRQILFDGATKYFGGYMVVWVQADEETIKKRLSNKERTDHVLGDPYGMHLSMRKVFDPLDKADIVFKNTGSLDEAADRLTALIREKIKCSRHTGVLL</sequence>
<dbReference type="InterPro" id="IPR027417">
    <property type="entry name" value="P-loop_NTPase"/>
</dbReference>
<reference evidence="1" key="1">
    <citation type="journal article" date="2020" name="Biotechnol. Biofuels">
        <title>New insights from the biogas microbiome by comprehensive genome-resolved metagenomics of nearly 1600 species originating from multiple anaerobic digesters.</title>
        <authorList>
            <person name="Campanaro S."/>
            <person name="Treu L."/>
            <person name="Rodriguez-R L.M."/>
            <person name="Kovalovszki A."/>
            <person name="Ziels R.M."/>
            <person name="Maus I."/>
            <person name="Zhu X."/>
            <person name="Kougias P.G."/>
            <person name="Basile A."/>
            <person name="Luo G."/>
            <person name="Schluter A."/>
            <person name="Konstantinidis K.T."/>
            <person name="Angelidaki I."/>
        </authorList>
    </citation>
    <scope>NUCLEOTIDE SEQUENCE</scope>
    <source>
        <strain evidence="1">AS06rmzACSIP_7</strain>
    </source>
</reference>
<proteinExistence type="predicted"/>
<dbReference type="SUPFAM" id="SSF52540">
    <property type="entry name" value="P-loop containing nucleoside triphosphate hydrolases"/>
    <property type="match status" value="1"/>
</dbReference>
<dbReference type="EMBL" id="JAAYEE010000217">
    <property type="protein sequence ID" value="NLW36138.1"/>
    <property type="molecule type" value="Genomic_DNA"/>
</dbReference>
<dbReference type="AlphaFoldDB" id="A0A351U6M4"/>
<dbReference type="Proteomes" id="UP000777265">
    <property type="component" value="Unassembled WGS sequence"/>
</dbReference>
<name>A0A351U6M4_9BACT</name>
<dbReference type="Gene3D" id="3.40.50.300">
    <property type="entry name" value="P-loop containing nucleotide triphosphate hydrolases"/>
    <property type="match status" value="1"/>
</dbReference>
<dbReference type="STRING" id="909663.GCA_000512235_02916"/>
<organism evidence="1 2">
    <name type="scientific">Syntrophorhabdus aromaticivorans</name>
    <dbReference type="NCBI Taxonomy" id="328301"/>
    <lineage>
        <taxon>Bacteria</taxon>
        <taxon>Pseudomonadati</taxon>
        <taxon>Thermodesulfobacteriota</taxon>
        <taxon>Syntrophorhabdia</taxon>
        <taxon>Syntrophorhabdales</taxon>
        <taxon>Syntrophorhabdaceae</taxon>
        <taxon>Syntrophorhabdus</taxon>
    </lineage>
</organism>